<evidence type="ECO:0000313" key="3">
    <source>
        <dbReference type="Proteomes" id="UP000770015"/>
    </source>
</evidence>
<sequence length="100" mass="10802">MKTTGLFATACSVMAFAVTVSAQEPLPRESATCCYGFGHQTRLVVATKGSGDFMSEGKWCMLDVDVDPQFPDDCFKATRGNPRGYCERSTGTETFPSVPC</sequence>
<organism evidence="2 3">
    <name type="scientific">Plectosphaerella plurivora</name>
    <dbReference type="NCBI Taxonomy" id="936078"/>
    <lineage>
        <taxon>Eukaryota</taxon>
        <taxon>Fungi</taxon>
        <taxon>Dikarya</taxon>
        <taxon>Ascomycota</taxon>
        <taxon>Pezizomycotina</taxon>
        <taxon>Sordariomycetes</taxon>
        <taxon>Hypocreomycetidae</taxon>
        <taxon>Glomerellales</taxon>
        <taxon>Plectosphaerellaceae</taxon>
        <taxon>Plectosphaerella</taxon>
    </lineage>
</organism>
<dbReference type="EMBL" id="JAGSXJ010000003">
    <property type="protein sequence ID" value="KAH6693800.1"/>
    <property type="molecule type" value="Genomic_DNA"/>
</dbReference>
<feature type="signal peptide" evidence="1">
    <location>
        <begin position="1"/>
        <end position="22"/>
    </location>
</feature>
<keyword evidence="3" id="KW-1185">Reference proteome</keyword>
<feature type="chain" id="PRO_5040442840" evidence="1">
    <location>
        <begin position="23"/>
        <end position="100"/>
    </location>
</feature>
<reference evidence="2" key="1">
    <citation type="journal article" date="2021" name="Nat. Commun.">
        <title>Genetic determinants of endophytism in the Arabidopsis root mycobiome.</title>
        <authorList>
            <person name="Mesny F."/>
            <person name="Miyauchi S."/>
            <person name="Thiergart T."/>
            <person name="Pickel B."/>
            <person name="Atanasova L."/>
            <person name="Karlsson M."/>
            <person name="Huettel B."/>
            <person name="Barry K.W."/>
            <person name="Haridas S."/>
            <person name="Chen C."/>
            <person name="Bauer D."/>
            <person name="Andreopoulos W."/>
            <person name="Pangilinan J."/>
            <person name="LaButti K."/>
            <person name="Riley R."/>
            <person name="Lipzen A."/>
            <person name="Clum A."/>
            <person name="Drula E."/>
            <person name="Henrissat B."/>
            <person name="Kohler A."/>
            <person name="Grigoriev I.V."/>
            <person name="Martin F.M."/>
            <person name="Hacquard S."/>
        </authorList>
    </citation>
    <scope>NUCLEOTIDE SEQUENCE</scope>
    <source>
        <strain evidence="2">MPI-SDFR-AT-0117</strain>
    </source>
</reference>
<name>A0A9P8VHL2_9PEZI</name>
<keyword evidence="1" id="KW-0732">Signal</keyword>
<accession>A0A9P8VHL2</accession>
<dbReference type="Proteomes" id="UP000770015">
    <property type="component" value="Unassembled WGS sequence"/>
</dbReference>
<protein>
    <submittedName>
        <fullName evidence="2">Uncharacterized protein</fullName>
    </submittedName>
</protein>
<dbReference type="AlphaFoldDB" id="A0A9P8VHL2"/>
<evidence type="ECO:0000313" key="2">
    <source>
        <dbReference type="EMBL" id="KAH6693800.1"/>
    </source>
</evidence>
<comment type="caution">
    <text evidence="2">The sequence shown here is derived from an EMBL/GenBank/DDBJ whole genome shotgun (WGS) entry which is preliminary data.</text>
</comment>
<gene>
    <name evidence="2" type="ORF">F5X68DRAFT_228209</name>
</gene>
<proteinExistence type="predicted"/>
<evidence type="ECO:0000256" key="1">
    <source>
        <dbReference type="SAM" id="SignalP"/>
    </source>
</evidence>